<feature type="region of interest" description="Disordered" evidence="6">
    <location>
        <begin position="293"/>
        <end position="382"/>
    </location>
</feature>
<evidence type="ECO:0000256" key="2">
    <source>
        <dbReference type="ARBA" id="ARBA00022741"/>
    </source>
</evidence>
<dbReference type="PANTHER" id="PTHR43289">
    <property type="entry name" value="MITOGEN-ACTIVATED PROTEIN KINASE KINASE KINASE 20-RELATED"/>
    <property type="match status" value="1"/>
</dbReference>
<feature type="compositionally biased region" description="Low complexity" evidence="6">
    <location>
        <begin position="347"/>
        <end position="360"/>
    </location>
</feature>
<dbReference type="Proteomes" id="UP000095210">
    <property type="component" value="Chromosome"/>
</dbReference>
<evidence type="ECO:0000256" key="7">
    <source>
        <dbReference type="SAM" id="Phobius"/>
    </source>
</evidence>
<dbReference type="Gene3D" id="3.30.200.20">
    <property type="entry name" value="Phosphorylase Kinase, domain 1"/>
    <property type="match status" value="1"/>
</dbReference>
<feature type="region of interest" description="Disordered" evidence="6">
    <location>
        <begin position="649"/>
        <end position="683"/>
    </location>
</feature>
<keyword evidence="3 9" id="KW-0418">Kinase</keyword>
<evidence type="ECO:0000313" key="10">
    <source>
        <dbReference type="Proteomes" id="UP000095210"/>
    </source>
</evidence>
<dbReference type="InterPro" id="IPR000719">
    <property type="entry name" value="Prot_kinase_dom"/>
</dbReference>
<keyword evidence="1" id="KW-0808">Transferase</keyword>
<dbReference type="EMBL" id="CP014859">
    <property type="protein sequence ID" value="AOS65334.1"/>
    <property type="molecule type" value="Genomic_DNA"/>
</dbReference>
<dbReference type="KEGG" id="ahm:TL08_22770"/>
<dbReference type="SUPFAM" id="SSF56112">
    <property type="entry name" value="Protein kinase-like (PK-like)"/>
    <property type="match status" value="1"/>
</dbReference>
<keyword evidence="7" id="KW-1133">Transmembrane helix</keyword>
<keyword evidence="10" id="KW-1185">Reference proteome</keyword>
<keyword evidence="2 5" id="KW-0547">Nucleotide-binding</keyword>
<feature type="domain" description="Protein kinase" evidence="8">
    <location>
        <begin position="15"/>
        <end position="274"/>
    </location>
</feature>
<dbReference type="RefSeq" id="WP_069851874.1">
    <property type="nucleotide sequence ID" value="NZ_CP014859.1"/>
</dbReference>
<reference evidence="10" key="1">
    <citation type="submission" date="2016-03" db="EMBL/GenBank/DDBJ databases">
        <title>Complete genome sequence of the type strain Actinoalloteichus hymeniacidonis DSM 45092.</title>
        <authorList>
            <person name="Schaffert L."/>
            <person name="Albersmeier A."/>
            <person name="Winkler A."/>
            <person name="Kalinowski J."/>
            <person name="Zotchev S."/>
            <person name="Ruckert C."/>
        </authorList>
    </citation>
    <scope>NUCLEOTIDE SEQUENCE [LARGE SCALE GENOMIC DNA]</scope>
    <source>
        <strain evidence="10">HPA177(T) (DSM 45092(T))</strain>
    </source>
</reference>
<evidence type="ECO:0000256" key="1">
    <source>
        <dbReference type="ARBA" id="ARBA00022679"/>
    </source>
</evidence>
<dbReference type="PANTHER" id="PTHR43289:SF34">
    <property type="entry name" value="SERINE_THREONINE-PROTEIN KINASE YBDM-RELATED"/>
    <property type="match status" value="1"/>
</dbReference>
<evidence type="ECO:0000259" key="8">
    <source>
        <dbReference type="PROSITE" id="PS50011"/>
    </source>
</evidence>
<evidence type="ECO:0000256" key="4">
    <source>
        <dbReference type="ARBA" id="ARBA00022840"/>
    </source>
</evidence>
<dbReference type="InterPro" id="IPR011009">
    <property type="entry name" value="Kinase-like_dom_sf"/>
</dbReference>
<dbReference type="InterPro" id="IPR017441">
    <property type="entry name" value="Protein_kinase_ATP_BS"/>
</dbReference>
<proteinExistence type="predicted"/>
<feature type="region of interest" description="Disordered" evidence="6">
    <location>
        <begin position="416"/>
        <end position="466"/>
    </location>
</feature>
<keyword evidence="7" id="KW-0812">Transmembrane</keyword>
<feature type="compositionally biased region" description="Polar residues" evidence="6">
    <location>
        <begin position="426"/>
        <end position="436"/>
    </location>
</feature>
<name>A0AAC9HU17_9PSEU</name>
<evidence type="ECO:0000256" key="5">
    <source>
        <dbReference type="PROSITE-ProRule" id="PRU10141"/>
    </source>
</evidence>
<feature type="binding site" evidence="5">
    <location>
        <position position="43"/>
    </location>
    <ligand>
        <name>ATP</name>
        <dbReference type="ChEBI" id="CHEBI:30616"/>
    </ligand>
</feature>
<dbReference type="PROSITE" id="PS50011">
    <property type="entry name" value="PROTEIN_KINASE_DOM"/>
    <property type="match status" value="1"/>
</dbReference>
<dbReference type="PROSITE" id="PS00107">
    <property type="entry name" value="PROTEIN_KINASE_ATP"/>
    <property type="match status" value="1"/>
</dbReference>
<dbReference type="CDD" id="cd14014">
    <property type="entry name" value="STKc_PknB_like"/>
    <property type="match status" value="1"/>
</dbReference>
<sequence length="683" mass="72314">MEPLALGDPQNIGRYRLVGRLGAGGMGRVYLALSPDGRVVAIKVIHQQHVADPMFRNRFRREVEAARRVSGAYTAAVMDADAEAELPWLATVYVPGPSLRAAVRTHGPLPILSVHALAVGLAAALREVHRAGLIHRDLTPANVLLTDDGPRVIDFGITRAVETGAELTGTGLLIGSPGFMSPEQVEGRDLSPASDVFSLGATLYFAAVGTGPFGKVSSASLLYRVVHTDPLLGELPSELLPIIEPCLARKPEARPSSEQLLDRLGSVRGGLAWLPGTVRDLIERQNEQLRILRDGAEPVDDDDADVTARVDRPSRHAPVTRPQTQPAHPGQSHPNPPRWVPGPGHPADPGGSAAGARSGSMPERSGAGTQLSPLFGPPGADRARNSNTVARYVAIALSLITVVTVAVVSLIAATNRGRQDAGGSPGDSSAEGSEQTADPPEDQPMPTDASAGEQLPDTFHGEWTGWVMPIDEDPDDYFHAVLDLGESAFGDAAGSVLDFMADCTTDLELTGLTEDTATFSTVEPENQDEVCPRQPETTTLTLDDDVIYYQTTEPASTSILTRPLAEIPEELRGVWVGTVEGARYGDSEATTEVDTVVEITGGAVDEAELRVHFDGDCHHVSEIVFADPNWIVARHEGAQPQGCPSVPARENMHLLDPDGAGYNGTAPTMEGQLDNSADGDLGG</sequence>
<keyword evidence="4 5" id="KW-0067">ATP-binding</keyword>
<feature type="transmembrane region" description="Helical" evidence="7">
    <location>
        <begin position="392"/>
        <end position="413"/>
    </location>
</feature>
<evidence type="ECO:0000256" key="6">
    <source>
        <dbReference type="SAM" id="MobiDB-lite"/>
    </source>
</evidence>
<dbReference type="AlphaFoldDB" id="A0AAC9HU17"/>
<organism evidence="9 10">
    <name type="scientific">Actinoalloteichus hymeniacidonis</name>
    <dbReference type="NCBI Taxonomy" id="340345"/>
    <lineage>
        <taxon>Bacteria</taxon>
        <taxon>Bacillati</taxon>
        <taxon>Actinomycetota</taxon>
        <taxon>Actinomycetes</taxon>
        <taxon>Pseudonocardiales</taxon>
        <taxon>Pseudonocardiaceae</taxon>
        <taxon>Actinoalloteichus</taxon>
    </lineage>
</organism>
<evidence type="ECO:0000313" key="9">
    <source>
        <dbReference type="EMBL" id="AOS65334.1"/>
    </source>
</evidence>
<evidence type="ECO:0000256" key="3">
    <source>
        <dbReference type="ARBA" id="ARBA00022777"/>
    </source>
</evidence>
<gene>
    <name evidence="9" type="ORF">TL08_22770</name>
</gene>
<feature type="compositionally biased region" description="Pro residues" evidence="6">
    <location>
        <begin position="334"/>
        <end position="346"/>
    </location>
</feature>
<protein>
    <submittedName>
        <fullName evidence="9">Protein kinase family protein</fullName>
    </submittedName>
</protein>
<dbReference type="InterPro" id="IPR008266">
    <property type="entry name" value="Tyr_kinase_AS"/>
</dbReference>
<dbReference type="Pfam" id="PF00069">
    <property type="entry name" value="Pkinase"/>
    <property type="match status" value="1"/>
</dbReference>
<dbReference type="GO" id="GO:0005524">
    <property type="term" value="F:ATP binding"/>
    <property type="evidence" value="ECO:0007669"/>
    <property type="project" value="UniProtKB-UniRule"/>
</dbReference>
<accession>A0AAC9HU17</accession>
<dbReference type="GO" id="GO:0004674">
    <property type="term" value="F:protein serine/threonine kinase activity"/>
    <property type="evidence" value="ECO:0007669"/>
    <property type="project" value="TreeGrafter"/>
</dbReference>
<dbReference type="PROSITE" id="PS00109">
    <property type="entry name" value="PROTEIN_KINASE_TYR"/>
    <property type="match status" value="1"/>
</dbReference>
<keyword evidence="7" id="KW-0472">Membrane</keyword>
<dbReference type="Gene3D" id="1.10.510.10">
    <property type="entry name" value="Transferase(Phosphotransferase) domain 1"/>
    <property type="match status" value="1"/>
</dbReference>